<dbReference type="PANTHER" id="PTHR37326">
    <property type="entry name" value="BLL3975 PROTEIN"/>
    <property type="match status" value="1"/>
</dbReference>
<dbReference type="STRING" id="660517.SAMN04487946_104105"/>
<accession>A0A1H3FRP5</accession>
<dbReference type="InterPro" id="IPR053138">
    <property type="entry name" value="N-alpha-Ac-DABA_deacetylase"/>
</dbReference>
<dbReference type="EMBL" id="FNPB01000004">
    <property type="protein sequence ID" value="SDX93048.1"/>
    <property type="molecule type" value="Genomic_DNA"/>
</dbReference>
<dbReference type="Pfam" id="PF24827">
    <property type="entry name" value="AstE_AspA_cat"/>
    <property type="match status" value="1"/>
</dbReference>
<organism evidence="6 7">
    <name type="scientific">Halobellus clavatus</name>
    <dbReference type="NCBI Taxonomy" id="660517"/>
    <lineage>
        <taxon>Archaea</taxon>
        <taxon>Methanobacteriati</taxon>
        <taxon>Methanobacteriota</taxon>
        <taxon>Stenosarchaea group</taxon>
        <taxon>Halobacteria</taxon>
        <taxon>Halobacteriales</taxon>
        <taxon>Haloferacaceae</taxon>
        <taxon>Halobellus</taxon>
    </lineage>
</organism>
<dbReference type="GO" id="GO:0016811">
    <property type="term" value="F:hydrolase activity, acting on carbon-nitrogen (but not peptide) bonds, in linear amides"/>
    <property type="evidence" value="ECO:0007669"/>
    <property type="project" value="InterPro"/>
</dbReference>
<feature type="domain" description="Succinylglutamate desuccinylase/Aspartoacylase catalytic" evidence="5">
    <location>
        <begin position="36"/>
        <end position="228"/>
    </location>
</feature>
<dbReference type="InterPro" id="IPR043795">
    <property type="entry name" value="N-alpha-Ac-DABA-like"/>
</dbReference>
<dbReference type="GO" id="GO:0046872">
    <property type="term" value="F:metal ion binding"/>
    <property type="evidence" value="ECO:0007669"/>
    <property type="project" value="UniProtKB-KW"/>
</dbReference>
<evidence type="ECO:0000259" key="5">
    <source>
        <dbReference type="Pfam" id="PF24827"/>
    </source>
</evidence>
<proteinExistence type="predicted"/>
<dbReference type="GO" id="GO:0016788">
    <property type="term" value="F:hydrolase activity, acting on ester bonds"/>
    <property type="evidence" value="ECO:0007669"/>
    <property type="project" value="InterPro"/>
</dbReference>
<dbReference type="PANTHER" id="PTHR37326:SF1">
    <property type="entry name" value="BLL3975 PROTEIN"/>
    <property type="match status" value="1"/>
</dbReference>
<keyword evidence="7" id="KW-1185">Reference proteome</keyword>
<evidence type="ECO:0000313" key="6">
    <source>
        <dbReference type="EMBL" id="SDX93048.1"/>
    </source>
</evidence>
<dbReference type="PIRSF" id="PIRSF039012">
    <property type="entry name" value="ASP"/>
    <property type="match status" value="1"/>
</dbReference>
<dbReference type="SUPFAM" id="SSF53187">
    <property type="entry name" value="Zn-dependent exopeptidases"/>
    <property type="match status" value="1"/>
</dbReference>
<dbReference type="InterPro" id="IPR055438">
    <property type="entry name" value="AstE_AspA_cat"/>
</dbReference>
<protein>
    <submittedName>
        <fullName evidence="6">Predicted deacylase</fullName>
    </submittedName>
</protein>
<dbReference type="Proteomes" id="UP000199170">
    <property type="component" value="Unassembled WGS sequence"/>
</dbReference>
<evidence type="ECO:0000256" key="3">
    <source>
        <dbReference type="ARBA" id="ARBA00022801"/>
    </source>
</evidence>
<evidence type="ECO:0000256" key="1">
    <source>
        <dbReference type="ARBA" id="ARBA00001947"/>
    </source>
</evidence>
<comment type="cofactor">
    <cofactor evidence="1">
        <name>Zn(2+)</name>
        <dbReference type="ChEBI" id="CHEBI:29105"/>
    </cofactor>
</comment>
<dbReference type="RefSeq" id="WP_089766686.1">
    <property type="nucleotide sequence ID" value="NZ_FNPB01000004.1"/>
</dbReference>
<evidence type="ECO:0000313" key="7">
    <source>
        <dbReference type="Proteomes" id="UP000199170"/>
    </source>
</evidence>
<keyword evidence="2" id="KW-0479">Metal-binding</keyword>
<sequence length="323" mass="34706">MEYAPASHTTVSRRLGRFPSGRDVSVTVHRYEGGVGPTVFVQAAQHGIELNGPAALRRLHRRLVDADIAGTVVVVPVVNPIAFDHRSYLTPEAYDAFNANFNRIWPGDADGSLQERLVANVWPLVERADAAVDLHTGMPEMLEHVRFRESDPEARALAAAFGTADVLVNEDPIDPESDGDADEFAGKFREAAARAGVPAITAELSNSRTVSREAAQSGADGVWNVLRECDVLGDPPESTPEQRLLRDDVPRVVAQTSGLFELRDDLVIGAEVTDGEDIGAVYDPSSFEQLETIEATGDGVIFSVARGRVVVTGERLASIASVA</sequence>
<dbReference type="AlphaFoldDB" id="A0A1H3FRP5"/>
<name>A0A1H3FRP5_9EURY</name>
<gene>
    <name evidence="6" type="ORF">SAMN04487946_104105</name>
</gene>
<keyword evidence="3" id="KW-0378">Hydrolase</keyword>
<evidence type="ECO:0000256" key="2">
    <source>
        <dbReference type="ARBA" id="ARBA00022723"/>
    </source>
</evidence>
<evidence type="ECO:0000256" key="4">
    <source>
        <dbReference type="ARBA" id="ARBA00022833"/>
    </source>
</evidence>
<dbReference type="Gene3D" id="3.40.630.10">
    <property type="entry name" value="Zn peptidases"/>
    <property type="match status" value="1"/>
</dbReference>
<keyword evidence="4" id="KW-0862">Zinc</keyword>
<reference evidence="7" key="1">
    <citation type="submission" date="2016-10" db="EMBL/GenBank/DDBJ databases">
        <authorList>
            <person name="Varghese N."/>
            <person name="Submissions S."/>
        </authorList>
    </citation>
    <scope>NUCLEOTIDE SEQUENCE [LARGE SCALE GENOMIC DNA]</scope>
    <source>
        <strain evidence="7">CGMCC 1.10118</strain>
    </source>
</reference>
<dbReference type="OrthoDB" id="184742at2157"/>